<evidence type="ECO:0000256" key="2">
    <source>
        <dbReference type="SAM" id="Phobius"/>
    </source>
</evidence>
<dbReference type="Proteomes" id="UP000179627">
    <property type="component" value="Unassembled WGS sequence"/>
</dbReference>
<comment type="caution">
    <text evidence="4">The sequence shown here is derived from an EMBL/GenBank/DDBJ whole genome shotgun (WGS) entry which is preliminary data.</text>
</comment>
<feature type="transmembrane region" description="Helical" evidence="2">
    <location>
        <begin position="128"/>
        <end position="144"/>
    </location>
</feature>
<name>A0A1S1QYQ4_9ACTN</name>
<reference evidence="5" key="1">
    <citation type="submission" date="2016-07" db="EMBL/GenBank/DDBJ databases">
        <title>Sequence Frankia sp. strain CcI1.17.</title>
        <authorList>
            <person name="Ghodhbane-Gtari F."/>
            <person name="Swanson E."/>
            <person name="Gueddou A."/>
            <person name="Morris K."/>
            <person name="Hezbri K."/>
            <person name="Ktari A."/>
            <person name="Nouioui I."/>
            <person name="Abebe-Akele F."/>
            <person name="Simpson S."/>
            <person name="Thomas K."/>
            <person name="Gtari M."/>
            <person name="Tisa L.S."/>
            <person name="Hurst S."/>
        </authorList>
    </citation>
    <scope>NUCLEOTIDE SEQUENCE [LARGE SCALE GENOMIC DNA]</scope>
    <source>
        <strain evidence="5">Cc1.17</strain>
    </source>
</reference>
<organism evidence="4 5">
    <name type="scientific">Parafrankia colletiae</name>
    <dbReference type="NCBI Taxonomy" id="573497"/>
    <lineage>
        <taxon>Bacteria</taxon>
        <taxon>Bacillati</taxon>
        <taxon>Actinomycetota</taxon>
        <taxon>Actinomycetes</taxon>
        <taxon>Frankiales</taxon>
        <taxon>Frankiaceae</taxon>
        <taxon>Parafrankia</taxon>
    </lineage>
</organism>
<evidence type="ECO:0000259" key="3">
    <source>
        <dbReference type="Pfam" id="PF13231"/>
    </source>
</evidence>
<keyword evidence="5" id="KW-1185">Reference proteome</keyword>
<feature type="transmembrane region" description="Helical" evidence="2">
    <location>
        <begin position="275"/>
        <end position="295"/>
    </location>
</feature>
<keyword evidence="2" id="KW-0812">Transmembrane</keyword>
<feature type="transmembrane region" description="Helical" evidence="2">
    <location>
        <begin position="164"/>
        <end position="186"/>
    </location>
</feature>
<sequence>MWTVAFVVAALVGPVVLLSAYLRRPFWYDEIWRGHFVSEPVSSLWSELSVANTPSALGWLGLVRLSGEVFGWHGWALRLPGLLAVPALGIAIAVLVRRFAGPVAAVAAVCLLCLNATFLDLASQLKPYAIETLAVVAVVLLWLGPAPGGREERARGMRRTAAGVVALCAVPAVFVVLPLTALDVLAGAGKRRRRLVEALPAVCLVTAHTLVFLGHQSAQRGGVYWDTQFLAGRDPWEALVFVADQLWLTVTGSPPGIDRFDPSLLPVFVELPHQLPWLLAPATVGFGAVGVAALLRRTDGRRVLGVVAGAELLMLAASAVRFWPFGPTRTNQFLVPLLLLVVLVGADRVARRALRSDGLPFRFRGTAGAVSAVMAVVLTAGVALAGGLSGDGLLWERRDRLRGMDLTVDAAVAARRLVRPGDVVVVGGRLARPGWIYAMEVSDDAPRSPGGLPPVPAGTPAGREPARIPRAETVFVPADLRDDAGRPIPLAAALARPRKPERLVVFILDIEEREMAAGLAALRADGWCAGERWLFRLTGSVTVYGRCAA</sequence>
<dbReference type="Pfam" id="PF13231">
    <property type="entry name" value="PMT_2"/>
    <property type="match status" value="1"/>
</dbReference>
<gene>
    <name evidence="4" type="ORF">CC117_15230</name>
</gene>
<evidence type="ECO:0000256" key="1">
    <source>
        <dbReference type="SAM" id="MobiDB-lite"/>
    </source>
</evidence>
<dbReference type="AlphaFoldDB" id="A0A1S1QYQ4"/>
<evidence type="ECO:0000313" key="4">
    <source>
        <dbReference type="EMBL" id="OHV38395.1"/>
    </source>
</evidence>
<dbReference type="InterPro" id="IPR038731">
    <property type="entry name" value="RgtA/B/C-like"/>
</dbReference>
<feature type="transmembrane region" description="Helical" evidence="2">
    <location>
        <begin position="367"/>
        <end position="388"/>
    </location>
</feature>
<feature type="transmembrane region" description="Helical" evidence="2">
    <location>
        <begin position="302"/>
        <end position="323"/>
    </location>
</feature>
<keyword evidence="2" id="KW-0472">Membrane</keyword>
<keyword evidence="2" id="KW-1133">Transmembrane helix</keyword>
<protein>
    <recommendedName>
        <fullName evidence="3">Glycosyltransferase RgtA/B/C/D-like domain-containing protein</fullName>
    </recommendedName>
</protein>
<feature type="transmembrane region" description="Helical" evidence="2">
    <location>
        <begin position="75"/>
        <end position="96"/>
    </location>
</feature>
<feature type="transmembrane region" description="Helical" evidence="2">
    <location>
        <begin position="329"/>
        <end position="346"/>
    </location>
</feature>
<feature type="domain" description="Glycosyltransferase RgtA/B/C/D-like" evidence="3">
    <location>
        <begin position="62"/>
        <end position="210"/>
    </location>
</feature>
<feature type="region of interest" description="Disordered" evidence="1">
    <location>
        <begin position="445"/>
        <end position="464"/>
    </location>
</feature>
<proteinExistence type="predicted"/>
<feature type="transmembrane region" description="Helical" evidence="2">
    <location>
        <begin position="102"/>
        <end position="121"/>
    </location>
</feature>
<dbReference type="EMBL" id="MBLM01000109">
    <property type="protein sequence ID" value="OHV38395.1"/>
    <property type="molecule type" value="Genomic_DNA"/>
</dbReference>
<evidence type="ECO:0000313" key="5">
    <source>
        <dbReference type="Proteomes" id="UP000179627"/>
    </source>
</evidence>
<accession>A0A1S1QYQ4</accession>